<evidence type="ECO:0000256" key="1">
    <source>
        <dbReference type="ARBA" id="ARBA00022531"/>
    </source>
</evidence>
<dbReference type="Proteomes" id="UP000016960">
    <property type="component" value="Unassembled WGS sequence"/>
</dbReference>
<dbReference type="Gene3D" id="3.40.50.720">
    <property type="entry name" value="NAD(P)-binding Rossmann-like Domain"/>
    <property type="match status" value="1"/>
</dbReference>
<dbReference type="STRING" id="582515.KR51_00009190"/>
<evidence type="ECO:0000313" key="4">
    <source>
        <dbReference type="EMBL" id="ERN42398.1"/>
    </source>
</evidence>
<dbReference type="PATRIC" id="fig|582515.4.peg.1024"/>
<evidence type="ECO:0000259" key="3">
    <source>
        <dbReference type="Pfam" id="PF13460"/>
    </source>
</evidence>
<dbReference type="PANTHER" id="PTHR47128">
    <property type="match status" value="1"/>
</dbReference>
<dbReference type="CDD" id="cd05243">
    <property type="entry name" value="SDR_a5"/>
    <property type="match status" value="1"/>
</dbReference>
<dbReference type="RefSeq" id="WP_022605127.1">
    <property type="nucleotide sequence ID" value="NZ_ASSJ01000021.1"/>
</dbReference>
<accession>U5DCZ9</accession>
<dbReference type="InParanoid" id="U5DCZ9"/>
<evidence type="ECO:0000256" key="2">
    <source>
        <dbReference type="ARBA" id="ARBA00023276"/>
    </source>
</evidence>
<keyword evidence="1" id="KW-0602">Photosynthesis</keyword>
<organism evidence="4 5">
    <name type="scientific">Rubidibacter lacunae KORDI 51-2</name>
    <dbReference type="NCBI Taxonomy" id="582515"/>
    <lineage>
        <taxon>Bacteria</taxon>
        <taxon>Bacillati</taxon>
        <taxon>Cyanobacteriota</taxon>
        <taxon>Cyanophyceae</taxon>
        <taxon>Oscillatoriophycideae</taxon>
        <taxon>Chroococcales</taxon>
        <taxon>Aphanothecaceae</taxon>
        <taxon>Rubidibacter</taxon>
    </lineage>
</organism>
<feature type="domain" description="NAD(P)-binding" evidence="3">
    <location>
        <begin position="7"/>
        <end position="191"/>
    </location>
</feature>
<comment type="caution">
    <text evidence="4">The sequence shown here is derived from an EMBL/GenBank/DDBJ whole genome shotgun (WGS) entry which is preliminary data.</text>
</comment>
<dbReference type="InterPro" id="IPR016040">
    <property type="entry name" value="NAD(P)-bd_dom"/>
</dbReference>
<dbReference type="InterPro" id="IPR036291">
    <property type="entry name" value="NAD(P)-bd_dom_sf"/>
</dbReference>
<keyword evidence="5" id="KW-1185">Reference proteome</keyword>
<name>U5DCZ9_9CHRO</name>
<reference evidence="4 5" key="1">
    <citation type="submission" date="2013-05" db="EMBL/GenBank/DDBJ databases">
        <title>Draft genome sequence of Rubidibacter lacunae KORDI 51-2.</title>
        <authorList>
            <person name="Choi D.H."/>
            <person name="Noh J.H."/>
            <person name="Kwon K.-K."/>
            <person name="Lee J.-H."/>
            <person name="Ryu J.-Y."/>
        </authorList>
    </citation>
    <scope>NUCLEOTIDE SEQUENCE [LARGE SCALE GENOMIC DNA]</scope>
    <source>
        <strain evidence="4 5">KORDI 51-2</strain>
    </source>
</reference>
<dbReference type="EMBL" id="ASSJ01000021">
    <property type="protein sequence ID" value="ERN42398.1"/>
    <property type="molecule type" value="Genomic_DNA"/>
</dbReference>
<dbReference type="PANTHER" id="PTHR47128:SF2">
    <property type="entry name" value="PROTEIN HIGH CHLOROPHYLL FLUORESCENCE PHENOTYPE 244, CHLOROPLASTIC"/>
    <property type="match status" value="1"/>
</dbReference>
<dbReference type="eggNOG" id="COG0702">
    <property type="taxonomic scope" value="Bacteria"/>
</dbReference>
<dbReference type="AlphaFoldDB" id="U5DCZ9"/>
<gene>
    <name evidence="4" type="ORF">KR51_00009190</name>
</gene>
<dbReference type="GO" id="GO:0015979">
    <property type="term" value="P:photosynthesis"/>
    <property type="evidence" value="ECO:0007669"/>
    <property type="project" value="UniProtKB-KW"/>
</dbReference>
<dbReference type="OrthoDB" id="504564at2"/>
<dbReference type="SUPFAM" id="SSF51735">
    <property type="entry name" value="NAD(P)-binding Rossmann-fold domains"/>
    <property type="match status" value="1"/>
</dbReference>
<dbReference type="Pfam" id="PF13460">
    <property type="entry name" value="NAD_binding_10"/>
    <property type="match status" value="1"/>
</dbReference>
<proteinExistence type="predicted"/>
<sequence>MKLTIVGASGTLGRQIARRAIDEGHVVRCLVRNPRKAAFLKEWGAEIVKGDICKPETLPPALEGADAVIDAATARPTESVSIRAVDWDGKVNLIQAAARAQVGRYVFLSILNAEAFPNVPLMEIKHCTETFLAESGLKYTILRPAGFMQGLIGQYAIPILDGQAVWVSGDGTPVAYMNTQDVAKFVVRAVEVPEATNRSFPVVGPRAWTASETIALCERLSDKTARISRLPLGLLRFMYRLTRFFAWTRNASDRLIFAEVLASDKPMNAPMDETYAILGLDPQEMSTLEEYLQDYFGRILKKLKEIGYEKEKAREKKKKKRSPFKTKS</sequence>
<dbReference type="GO" id="GO:0009523">
    <property type="term" value="C:photosystem II"/>
    <property type="evidence" value="ECO:0007669"/>
    <property type="project" value="UniProtKB-KW"/>
</dbReference>
<evidence type="ECO:0000313" key="5">
    <source>
        <dbReference type="Proteomes" id="UP000016960"/>
    </source>
</evidence>
<protein>
    <submittedName>
        <fullName evidence="4">Putative nucleoside-diphosphate-sugar epimerase</fullName>
    </submittedName>
</protein>
<dbReference type="InterPro" id="IPR044256">
    <property type="entry name" value="HCF244-like"/>
</dbReference>
<keyword evidence="2" id="KW-0604">Photosystem II</keyword>